<feature type="transmembrane region" description="Helical" evidence="5">
    <location>
        <begin position="397"/>
        <end position="415"/>
    </location>
</feature>
<dbReference type="CTD" id="20216838"/>
<comment type="subcellular location">
    <subcellularLocation>
        <location evidence="1">Cytoplasm</location>
        <location evidence="1">Stress granule</location>
    </subcellularLocation>
    <subcellularLocation>
        <location evidence="3">Synapse</location>
    </subcellularLocation>
</comment>
<keyword evidence="5" id="KW-1133">Transmembrane helix</keyword>
<dbReference type="GO" id="GO:0010494">
    <property type="term" value="C:cytoplasmic stress granule"/>
    <property type="evidence" value="ECO:0000318"/>
    <property type="project" value="GO_Central"/>
</dbReference>
<dbReference type="GO" id="GO:0051028">
    <property type="term" value="P:mRNA transport"/>
    <property type="evidence" value="ECO:0000318"/>
    <property type="project" value="GO_Central"/>
</dbReference>
<evidence type="ECO:0000313" key="8">
    <source>
        <dbReference type="EnsemblMetazoa" id="HelroP88144"/>
    </source>
</evidence>
<dbReference type="GO" id="GO:0043488">
    <property type="term" value="P:regulation of mRNA stability"/>
    <property type="evidence" value="ECO:0000318"/>
    <property type="project" value="GO_Central"/>
</dbReference>
<dbReference type="AlphaFoldDB" id="T1G6Z1"/>
<organism evidence="8 9">
    <name type="scientific">Helobdella robusta</name>
    <name type="common">Californian leech</name>
    <dbReference type="NCBI Taxonomy" id="6412"/>
    <lineage>
        <taxon>Eukaryota</taxon>
        <taxon>Metazoa</taxon>
        <taxon>Spiralia</taxon>
        <taxon>Lophotrochozoa</taxon>
        <taxon>Annelida</taxon>
        <taxon>Clitellata</taxon>
        <taxon>Hirudinea</taxon>
        <taxon>Rhynchobdellida</taxon>
        <taxon>Glossiphoniidae</taxon>
        <taxon>Helobdella</taxon>
    </lineage>
</organism>
<dbReference type="PROSITE" id="PS51641">
    <property type="entry name" value="AGENET_LIKE"/>
    <property type="match status" value="1"/>
</dbReference>
<dbReference type="KEGG" id="hro:HELRODRAFT_88144"/>
<dbReference type="OrthoDB" id="424249at2759"/>
<dbReference type="RefSeq" id="XP_009028014.1">
    <property type="nucleotide sequence ID" value="XM_009029766.1"/>
</dbReference>
<dbReference type="HOGENOM" id="CLU_020699_0_1_1"/>
<dbReference type="OMA" id="DEETHYF"/>
<feature type="domain" description="Agenet-like" evidence="6">
    <location>
        <begin position="66"/>
        <end position="119"/>
    </location>
</feature>
<keyword evidence="9" id="KW-1185">Reference proteome</keyword>
<evidence type="ECO:0000313" key="7">
    <source>
        <dbReference type="EMBL" id="ESN93894.1"/>
    </source>
</evidence>
<dbReference type="SUPFAM" id="SSF54791">
    <property type="entry name" value="Eukaryotic type KH-domain (KH-domain type I)"/>
    <property type="match status" value="2"/>
</dbReference>
<dbReference type="InterPro" id="IPR004088">
    <property type="entry name" value="KH_dom_type_1"/>
</dbReference>
<keyword evidence="5" id="KW-0472">Membrane</keyword>
<dbReference type="FunFam" id="2.30.30.140:FF:000194">
    <property type="entry name" value="Uncharacterized protein"/>
    <property type="match status" value="1"/>
</dbReference>
<dbReference type="PANTHER" id="PTHR10603">
    <property type="entry name" value="FRAGILE X MENTAL RETARDATION SYNDROME-RELATED PROTEIN"/>
    <property type="match status" value="1"/>
</dbReference>
<dbReference type="EnsemblMetazoa" id="HelroT88144">
    <property type="protein sequence ID" value="HelroP88144"/>
    <property type="gene ID" value="HelroG88144"/>
</dbReference>
<dbReference type="InterPro" id="IPR040148">
    <property type="entry name" value="FMR1"/>
</dbReference>
<sequence>MSADNLLCVEVVGSNGVYYKAFVKNVYDDKLSVTLETDPSEEKIVSFSEARLPLNPTTKVDLKENEEVEVFTTTAGSNQFGWWPARIKLMKGEFAVVDVKVNESTHCSDIISVDRLRAKNNNPPLSRGTFQKFVVDVPDDLAEICLNEQVHIDFKNASGAEIVQYNRDSKQLIIISLEKNAIKRANLLSDMHLRNLRQKHQLLQKTEEVCKKLEVSLHIRAPCQEEFTVHKELMGLAIGSHGCNIIQARKVEGIISVEIDNCTFRICGETTEAVKSARQILEYVVEKIHVPKNLVSKVIGKNGHNIQDIVNRSGVVRVRINDNNHHDSDDSNNEDIHAHSDFIFIGTIESISNARMLLDYQIGHLKEVDRLRHEKQQIDDELKSLAPMQYSFQRTRFSFIHSFIYFFLSFVRSFIHLVSYSFIHLTRLFICFWLLLYYYYIHL</sequence>
<dbReference type="InParanoid" id="T1G6Z1"/>
<reference evidence="9" key="1">
    <citation type="submission" date="2012-12" db="EMBL/GenBank/DDBJ databases">
        <authorList>
            <person name="Hellsten U."/>
            <person name="Grimwood J."/>
            <person name="Chapman J.A."/>
            <person name="Shapiro H."/>
            <person name="Aerts A."/>
            <person name="Otillar R.P."/>
            <person name="Terry A.Y."/>
            <person name="Boore J.L."/>
            <person name="Simakov O."/>
            <person name="Marletaz F."/>
            <person name="Cho S.-J."/>
            <person name="Edsinger-Gonzales E."/>
            <person name="Havlak P."/>
            <person name="Kuo D.-H."/>
            <person name="Larsson T."/>
            <person name="Lv J."/>
            <person name="Arendt D."/>
            <person name="Savage R."/>
            <person name="Osoegawa K."/>
            <person name="de Jong P."/>
            <person name="Lindberg D.R."/>
            <person name="Seaver E.C."/>
            <person name="Weisblat D.A."/>
            <person name="Putnam N.H."/>
            <person name="Grigoriev I.V."/>
            <person name="Rokhsar D.S."/>
        </authorList>
    </citation>
    <scope>NUCLEOTIDE SEQUENCE</scope>
</reference>
<dbReference type="PANTHER" id="PTHR10603:SF7">
    <property type="entry name" value="FRAGILE X MESSENGER RIBONUCLEOPROTEIN 1 HOMOLOG"/>
    <property type="match status" value="1"/>
</dbReference>
<dbReference type="Pfam" id="PF18336">
    <property type="entry name" value="Tudor_FRX1"/>
    <property type="match status" value="1"/>
</dbReference>
<feature type="transmembrane region" description="Helical" evidence="5">
    <location>
        <begin position="421"/>
        <end position="440"/>
    </location>
</feature>
<keyword evidence="5" id="KW-0812">Transmembrane</keyword>
<dbReference type="GO" id="GO:0099577">
    <property type="term" value="P:regulation of translation at presynapse, modulating synaptic transmission"/>
    <property type="evidence" value="ECO:0000318"/>
    <property type="project" value="GO_Central"/>
</dbReference>
<name>T1G6Z1_HELRO</name>
<dbReference type="SMART" id="SM00322">
    <property type="entry name" value="KH"/>
    <property type="match status" value="2"/>
</dbReference>
<protein>
    <recommendedName>
        <fullName evidence="6">Agenet-like domain-containing protein</fullName>
    </recommendedName>
</protein>
<evidence type="ECO:0000256" key="5">
    <source>
        <dbReference type="SAM" id="Phobius"/>
    </source>
</evidence>
<reference evidence="8" key="3">
    <citation type="submission" date="2015-06" db="UniProtKB">
        <authorList>
            <consortium name="EnsemblMetazoa"/>
        </authorList>
    </citation>
    <scope>IDENTIFICATION</scope>
</reference>
<dbReference type="eggNOG" id="ENOG502QPKJ">
    <property type="taxonomic scope" value="Eukaryota"/>
</dbReference>
<dbReference type="Proteomes" id="UP000015101">
    <property type="component" value="Unassembled WGS sequence"/>
</dbReference>
<dbReference type="STRING" id="6412.T1G6Z1"/>
<dbReference type="FunCoup" id="T1G6Z1">
    <property type="interactions" value="488"/>
</dbReference>
<dbReference type="GO" id="GO:0048513">
    <property type="term" value="P:animal organ development"/>
    <property type="evidence" value="ECO:0000318"/>
    <property type="project" value="GO_Central"/>
</dbReference>
<dbReference type="GO" id="GO:0048170">
    <property type="term" value="P:positive regulation of long-term neuronal synaptic plasticity"/>
    <property type="evidence" value="ECO:0000318"/>
    <property type="project" value="GO_Central"/>
</dbReference>
<proteinExistence type="predicted"/>
<dbReference type="Pfam" id="PF17904">
    <property type="entry name" value="KH_9"/>
    <property type="match status" value="1"/>
</dbReference>
<evidence type="ECO:0000256" key="1">
    <source>
        <dbReference type="ARBA" id="ARBA00004210"/>
    </source>
</evidence>
<dbReference type="InterPro" id="IPR036612">
    <property type="entry name" value="KH_dom_type_1_sf"/>
</dbReference>
<dbReference type="InterPro" id="IPR041560">
    <property type="entry name" value="Tudor_FRM1"/>
</dbReference>
<evidence type="ECO:0000256" key="2">
    <source>
        <dbReference type="ARBA" id="ARBA00023018"/>
    </source>
</evidence>
<gene>
    <name evidence="8" type="primary">20216838</name>
    <name evidence="7" type="ORF">HELRODRAFT_88144</name>
</gene>
<dbReference type="GO" id="GO:0098793">
    <property type="term" value="C:presynapse"/>
    <property type="evidence" value="ECO:0007669"/>
    <property type="project" value="GOC"/>
</dbReference>
<evidence type="ECO:0000259" key="6">
    <source>
        <dbReference type="PROSITE" id="PS51641"/>
    </source>
</evidence>
<dbReference type="GO" id="GO:0045182">
    <property type="term" value="F:translation regulator activity"/>
    <property type="evidence" value="ECO:0000318"/>
    <property type="project" value="GO_Central"/>
</dbReference>
<dbReference type="GO" id="GO:0045727">
    <property type="term" value="P:positive regulation of translation"/>
    <property type="evidence" value="ECO:0000318"/>
    <property type="project" value="GO_Central"/>
</dbReference>
<accession>T1G6Z1</accession>
<dbReference type="FunFam" id="3.30.1370.10:FF:000054">
    <property type="entry name" value="Fragile X mental retardation protein 1"/>
    <property type="match status" value="1"/>
</dbReference>
<dbReference type="InterPro" id="IPR004087">
    <property type="entry name" value="KH_dom"/>
</dbReference>
<dbReference type="GO" id="GO:0043005">
    <property type="term" value="C:neuron projection"/>
    <property type="evidence" value="ECO:0000318"/>
    <property type="project" value="GO_Central"/>
</dbReference>
<dbReference type="Gene3D" id="2.30.30.140">
    <property type="match status" value="2"/>
</dbReference>
<keyword evidence="2" id="KW-0770">Synapse</keyword>
<dbReference type="Pfam" id="PF00013">
    <property type="entry name" value="KH_1"/>
    <property type="match status" value="1"/>
</dbReference>
<evidence type="ECO:0000256" key="3">
    <source>
        <dbReference type="ARBA" id="ARBA00034103"/>
    </source>
</evidence>
<dbReference type="PROSITE" id="PS50084">
    <property type="entry name" value="KH_TYPE_1"/>
    <property type="match status" value="2"/>
</dbReference>
<evidence type="ECO:0000313" key="9">
    <source>
        <dbReference type="Proteomes" id="UP000015101"/>
    </source>
</evidence>
<dbReference type="CDD" id="cd22426">
    <property type="entry name" value="KH_I_FMR1_FXR_rpt2"/>
    <property type="match status" value="1"/>
</dbReference>
<dbReference type="Gene3D" id="3.30.1370.10">
    <property type="entry name" value="K Homology domain, type 1"/>
    <property type="match status" value="2"/>
</dbReference>
<dbReference type="EMBL" id="AMQM01007250">
    <property type="status" value="NOT_ANNOTATED_CDS"/>
    <property type="molecule type" value="Genomic_DNA"/>
</dbReference>
<dbReference type="GO" id="GO:0003730">
    <property type="term" value="F:mRNA 3'-UTR binding"/>
    <property type="evidence" value="ECO:0000318"/>
    <property type="project" value="GO_Central"/>
</dbReference>
<dbReference type="CDD" id="cd20402">
    <property type="entry name" value="Tudor_Agenet_FMRP-like_rpt1"/>
    <property type="match status" value="1"/>
</dbReference>
<reference evidence="7 9" key="2">
    <citation type="journal article" date="2013" name="Nature">
        <title>Insights into bilaterian evolution from three spiralian genomes.</title>
        <authorList>
            <person name="Simakov O."/>
            <person name="Marletaz F."/>
            <person name="Cho S.J."/>
            <person name="Edsinger-Gonzales E."/>
            <person name="Havlak P."/>
            <person name="Hellsten U."/>
            <person name="Kuo D.H."/>
            <person name="Larsson T."/>
            <person name="Lv J."/>
            <person name="Arendt D."/>
            <person name="Savage R."/>
            <person name="Osoegawa K."/>
            <person name="de Jong P."/>
            <person name="Grimwood J."/>
            <person name="Chapman J.A."/>
            <person name="Shapiro H."/>
            <person name="Aerts A."/>
            <person name="Otillar R.P."/>
            <person name="Terry A.Y."/>
            <person name="Boore J.L."/>
            <person name="Grigoriev I.V."/>
            <person name="Lindberg D.R."/>
            <person name="Seaver E.C."/>
            <person name="Weisblat D.A."/>
            <person name="Putnam N.H."/>
            <person name="Rokhsar D.S."/>
        </authorList>
    </citation>
    <scope>NUCLEOTIDE SEQUENCE</scope>
</reference>
<dbReference type="EMBL" id="KB097587">
    <property type="protein sequence ID" value="ESN93894.1"/>
    <property type="molecule type" value="Genomic_DNA"/>
</dbReference>
<dbReference type="GeneID" id="20216838"/>
<evidence type="ECO:0000256" key="4">
    <source>
        <dbReference type="PROSITE-ProRule" id="PRU00117"/>
    </source>
</evidence>
<keyword evidence="4" id="KW-0694">RNA-binding</keyword>
<dbReference type="CDD" id="cd22425">
    <property type="entry name" value="KH_I_FMR1_FXR_rpt1"/>
    <property type="match status" value="1"/>
</dbReference>
<dbReference type="GO" id="GO:0005634">
    <property type="term" value="C:nucleus"/>
    <property type="evidence" value="ECO:0000318"/>
    <property type="project" value="GO_Central"/>
</dbReference>
<dbReference type="InterPro" id="IPR040472">
    <property type="entry name" value="FMRP_KH0"/>
</dbReference>